<accession>A0ABP9RZJ6</accession>
<dbReference type="NCBIfam" id="NF011709">
    <property type="entry name" value="PRK15130.1"/>
    <property type="match status" value="1"/>
</dbReference>
<dbReference type="RefSeq" id="WP_345315996.1">
    <property type="nucleotide sequence ID" value="NZ_BAABLF010000006.1"/>
</dbReference>
<dbReference type="PANTHER" id="PTHR43415">
    <property type="entry name" value="SPERMIDINE N(1)-ACETYLTRANSFERASE"/>
    <property type="match status" value="1"/>
</dbReference>
<reference evidence="3" key="1">
    <citation type="journal article" date="2019" name="Int. J. Syst. Evol. Microbiol.">
        <title>The Global Catalogue of Microorganisms (GCM) 10K type strain sequencing project: providing services to taxonomists for standard genome sequencing and annotation.</title>
        <authorList>
            <consortium name="The Broad Institute Genomics Platform"/>
            <consortium name="The Broad Institute Genome Sequencing Center for Infectious Disease"/>
            <person name="Wu L."/>
            <person name="Ma J."/>
        </authorList>
    </citation>
    <scope>NUCLEOTIDE SEQUENCE [LARGE SCALE GENOMIC DNA]</scope>
    <source>
        <strain evidence="3">JCM 18720</strain>
    </source>
</reference>
<evidence type="ECO:0000313" key="2">
    <source>
        <dbReference type="EMBL" id="GAA5189040.1"/>
    </source>
</evidence>
<evidence type="ECO:0000259" key="1">
    <source>
        <dbReference type="PROSITE" id="PS51186"/>
    </source>
</evidence>
<dbReference type="SUPFAM" id="SSF55729">
    <property type="entry name" value="Acyl-CoA N-acyltransferases (Nat)"/>
    <property type="match status" value="1"/>
</dbReference>
<dbReference type="EMBL" id="BAABLF010000006">
    <property type="protein sequence ID" value="GAA5189040.1"/>
    <property type="molecule type" value="Genomic_DNA"/>
</dbReference>
<dbReference type="InterPro" id="IPR016181">
    <property type="entry name" value="Acyl_CoA_acyltransferase"/>
</dbReference>
<dbReference type="CDD" id="cd04301">
    <property type="entry name" value="NAT_SF"/>
    <property type="match status" value="1"/>
</dbReference>
<comment type="caution">
    <text evidence="2">The sequence shown here is derived from an EMBL/GenBank/DDBJ whole genome shotgun (WGS) entry which is preliminary data.</text>
</comment>
<feature type="domain" description="N-acetyltransferase" evidence="1">
    <location>
        <begin position="17"/>
        <end position="178"/>
    </location>
</feature>
<organism evidence="2 3">
    <name type="scientific">Ferrimonas gelatinilytica</name>
    <dbReference type="NCBI Taxonomy" id="1255257"/>
    <lineage>
        <taxon>Bacteria</taxon>
        <taxon>Pseudomonadati</taxon>
        <taxon>Pseudomonadota</taxon>
        <taxon>Gammaproteobacteria</taxon>
        <taxon>Alteromonadales</taxon>
        <taxon>Ferrimonadaceae</taxon>
        <taxon>Ferrimonas</taxon>
    </lineage>
</organism>
<dbReference type="PANTHER" id="PTHR43415:SF6">
    <property type="entry name" value="SPERMIDINE N(1)-ACETYLTRANSFERASE"/>
    <property type="match status" value="1"/>
</dbReference>
<dbReference type="PROSITE" id="PS51186">
    <property type="entry name" value="GNAT"/>
    <property type="match status" value="1"/>
</dbReference>
<protein>
    <submittedName>
        <fullName evidence="2">Spermidine N1-acetyltransferase</fullName>
    </submittedName>
</protein>
<dbReference type="InterPro" id="IPR000182">
    <property type="entry name" value="GNAT_dom"/>
</dbReference>
<dbReference type="Gene3D" id="3.40.630.30">
    <property type="match status" value="1"/>
</dbReference>
<gene>
    <name evidence="2" type="primary">speG</name>
    <name evidence="2" type="ORF">GCM10025772_10470</name>
</gene>
<name>A0ABP9RZJ6_9GAMM</name>
<sequence>MKSASDRNQASTILTRIRLRALERDDLSFVHHLNNDRQVMAYWFEEPYEAFVELEELYDKHIHDQSERRFIAENMDGEAVGLVELVEITHIHRRAEFQIIIDPIHQGKGYAREVMSQAVNYAFKVLNIHKLYLVVAVDNTKALKLYEDFGFVEEGRLVQEFFTNGYYRDAIRMYMLQSDYLARDPHTAIDAPH</sequence>
<dbReference type="Pfam" id="PF13302">
    <property type="entry name" value="Acetyltransf_3"/>
    <property type="match status" value="1"/>
</dbReference>
<dbReference type="Proteomes" id="UP001501600">
    <property type="component" value="Unassembled WGS sequence"/>
</dbReference>
<evidence type="ECO:0000313" key="3">
    <source>
        <dbReference type="Proteomes" id="UP001501600"/>
    </source>
</evidence>
<proteinExistence type="predicted"/>
<keyword evidence="3" id="KW-1185">Reference proteome</keyword>